<organism evidence="3">
    <name type="scientific">Caenorhabditis brenneri</name>
    <name type="common">Nematode worm</name>
    <dbReference type="NCBI Taxonomy" id="135651"/>
    <lineage>
        <taxon>Eukaryota</taxon>
        <taxon>Metazoa</taxon>
        <taxon>Ecdysozoa</taxon>
        <taxon>Nematoda</taxon>
        <taxon>Chromadorea</taxon>
        <taxon>Rhabditida</taxon>
        <taxon>Rhabditina</taxon>
        <taxon>Rhabditomorpha</taxon>
        <taxon>Rhabditoidea</taxon>
        <taxon>Rhabditidae</taxon>
        <taxon>Peloderinae</taxon>
        <taxon>Caenorhabditis</taxon>
    </lineage>
</organism>
<protein>
    <submittedName>
        <fullName evidence="2">Uncharacterized protein</fullName>
    </submittedName>
</protein>
<evidence type="ECO:0000256" key="1">
    <source>
        <dbReference type="SAM" id="MobiDB-lite"/>
    </source>
</evidence>
<dbReference type="InParanoid" id="G0NX21"/>
<evidence type="ECO:0000313" key="2">
    <source>
        <dbReference type="EMBL" id="EGT39346.1"/>
    </source>
</evidence>
<dbReference type="HOGENOM" id="CLU_1679478_0_0_1"/>
<dbReference type="AlphaFoldDB" id="G0NX21"/>
<sequence length="157" mass="18018">MRRCISNHTGWEPGGAERLEKRRDTVRQGVVFRSCRDTDSKCRVTAITTLNVTVEETTLIRDLVYFDSVAKLHYVMRQKVFSKSGSNRSRIAGTRTVLARRRRQEHADDVNGIWMLKSHLWPIWFGSGIKTSHRHTSSRKEGSSRTGYLGKASLQHC</sequence>
<gene>
    <name evidence="2" type="ORF">CAEBREN_10941</name>
</gene>
<evidence type="ECO:0000313" key="3">
    <source>
        <dbReference type="Proteomes" id="UP000008068"/>
    </source>
</evidence>
<keyword evidence="3" id="KW-1185">Reference proteome</keyword>
<reference evidence="3" key="1">
    <citation type="submission" date="2011-07" db="EMBL/GenBank/DDBJ databases">
        <authorList>
            <consortium name="Caenorhabditis brenneri Sequencing and Analysis Consortium"/>
            <person name="Wilson R.K."/>
        </authorList>
    </citation>
    <scope>NUCLEOTIDE SEQUENCE [LARGE SCALE GENOMIC DNA]</scope>
    <source>
        <strain evidence="3">PB2801</strain>
    </source>
</reference>
<feature type="region of interest" description="Disordered" evidence="1">
    <location>
        <begin position="133"/>
        <end position="157"/>
    </location>
</feature>
<proteinExistence type="predicted"/>
<dbReference type="Proteomes" id="UP000008068">
    <property type="component" value="Unassembled WGS sequence"/>
</dbReference>
<name>G0NX21_CAEBE</name>
<accession>G0NX21</accession>
<dbReference type="EMBL" id="GL379968">
    <property type="protein sequence ID" value="EGT39346.1"/>
    <property type="molecule type" value="Genomic_DNA"/>
</dbReference>